<keyword evidence="2" id="KW-1185">Reference proteome</keyword>
<dbReference type="AlphaFoldDB" id="A0A922L0P2"/>
<protein>
    <submittedName>
        <fullName evidence="1">Uncharacterized protein</fullName>
    </submittedName>
</protein>
<comment type="caution">
    <text evidence="1">The sequence shown here is derived from an EMBL/GenBank/DDBJ whole genome shotgun (WGS) entry which is preliminary data.</text>
</comment>
<evidence type="ECO:0000313" key="2">
    <source>
        <dbReference type="Proteomes" id="UP000790347"/>
    </source>
</evidence>
<name>A0A922L0P2_DERFA</name>
<organism evidence="1 2">
    <name type="scientific">Dermatophagoides farinae</name>
    <name type="common">American house dust mite</name>
    <dbReference type="NCBI Taxonomy" id="6954"/>
    <lineage>
        <taxon>Eukaryota</taxon>
        <taxon>Metazoa</taxon>
        <taxon>Ecdysozoa</taxon>
        <taxon>Arthropoda</taxon>
        <taxon>Chelicerata</taxon>
        <taxon>Arachnida</taxon>
        <taxon>Acari</taxon>
        <taxon>Acariformes</taxon>
        <taxon>Sarcoptiformes</taxon>
        <taxon>Astigmata</taxon>
        <taxon>Psoroptidia</taxon>
        <taxon>Analgoidea</taxon>
        <taxon>Pyroglyphidae</taxon>
        <taxon>Dermatophagoidinae</taxon>
        <taxon>Dermatophagoides</taxon>
    </lineage>
</organism>
<sequence>MYDESSKKCQTAAELECQKDRFRKAFYIILNRMLKIDHNEKRQRITKTCTATLSSSSSSSFEK</sequence>
<reference evidence="1" key="2">
    <citation type="journal article" date="2022" name="Res Sq">
        <title>Comparative Genomics Reveals Insights into the Divergent Evolution of Astigmatic Mites and Household Pest Adaptations.</title>
        <authorList>
            <person name="Xiong Q."/>
            <person name="Wan A.T.-Y."/>
            <person name="Liu X.-Y."/>
            <person name="Fung C.S.-H."/>
            <person name="Xiao X."/>
            <person name="Malainual N."/>
            <person name="Hou J."/>
            <person name="Wang L."/>
            <person name="Wang M."/>
            <person name="Yang K."/>
            <person name="Cui Y."/>
            <person name="Leung E."/>
            <person name="Nong W."/>
            <person name="Shin S.-K."/>
            <person name="Au S."/>
            <person name="Jeong K.Y."/>
            <person name="Chew F.T."/>
            <person name="Hui J."/>
            <person name="Leung T.F."/>
            <person name="Tungtrongchitr A."/>
            <person name="Zhong N."/>
            <person name="Liu Z."/>
            <person name="Tsui S."/>
        </authorList>
    </citation>
    <scope>NUCLEOTIDE SEQUENCE</scope>
    <source>
        <strain evidence="1">Derf</strain>
        <tissue evidence="1">Whole organism</tissue>
    </source>
</reference>
<dbReference type="EMBL" id="ASGP02000009">
    <property type="protein sequence ID" value="KAH9491080.1"/>
    <property type="molecule type" value="Genomic_DNA"/>
</dbReference>
<proteinExistence type="predicted"/>
<gene>
    <name evidence="1" type="ORF">DERF_015816</name>
</gene>
<dbReference type="Proteomes" id="UP000790347">
    <property type="component" value="Unassembled WGS sequence"/>
</dbReference>
<reference evidence="1" key="1">
    <citation type="submission" date="2013-05" db="EMBL/GenBank/DDBJ databases">
        <authorList>
            <person name="Yim A.K.Y."/>
            <person name="Chan T.F."/>
            <person name="Ji K.M."/>
            <person name="Liu X.Y."/>
            <person name="Zhou J.W."/>
            <person name="Li R.Q."/>
            <person name="Yang K.Y."/>
            <person name="Li J."/>
            <person name="Li M."/>
            <person name="Law P.T.W."/>
            <person name="Wu Y.L."/>
            <person name="Cai Z.L."/>
            <person name="Qin H."/>
            <person name="Bao Y."/>
            <person name="Leung R.K.K."/>
            <person name="Ng P.K.S."/>
            <person name="Zou J."/>
            <person name="Zhong X.J."/>
            <person name="Ran P.X."/>
            <person name="Zhong N.S."/>
            <person name="Liu Z.G."/>
            <person name="Tsui S.K.W."/>
        </authorList>
    </citation>
    <scope>NUCLEOTIDE SEQUENCE</scope>
    <source>
        <strain evidence="1">Derf</strain>
        <tissue evidence="1">Whole organism</tissue>
    </source>
</reference>
<accession>A0A922L0P2</accession>
<evidence type="ECO:0000313" key="1">
    <source>
        <dbReference type="EMBL" id="KAH9491080.1"/>
    </source>
</evidence>